<feature type="region of interest" description="Disordered" evidence="1">
    <location>
        <begin position="116"/>
        <end position="137"/>
    </location>
</feature>
<sequence length="137" mass="14174">MQFSKLAELAMAAFFALDSEVIAAPIAIAANDDLVPRDGRAGAIWYVGNKNIASQFGSANFDTNTPTAVTAGVIGARGCSFAGGQCIDQATHQNLLNGVANNRDLNVSDKRGGRGGLLAPFAKPQHAPHVSVPQNSP</sequence>
<evidence type="ECO:0000256" key="2">
    <source>
        <dbReference type="SAM" id="SignalP"/>
    </source>
</evidence>
<dbReference type="EMBL" id="JAODAN010000015">
    <property type="protein sequence ID" value="KAK1920638.1"/>
    <property type="molecule type" value="Genomic_DNA"/>
</dbReference>
<keyword evidence="2" id="KW-0732">Signal</keyword>
<evidence type="ECO:0000313" key="4">
    <source>
        <dbReference type="Proteomes" id="UP001182556"/>
    </source>
</evidence>
<feature type="chain" id="PRO_5042150593" evidence="2">
    <location>
        <begin position="24"/>
        <end position="137"/>
    </location>
</feature>
<name>A0AAD9FMX1_PAPLA</name>
<comment type="caution">
    <text evidence="3">The sequence shown here is derived from an EMBL/GenBank/DDBJ whole genome shotgun (WGS) entry which is preliminary data.</text>
</comment>
<dbReference type="AlphaFoldDB" id="A0AAD9FMX1"/>
<protein>
    <submittedName>
        <fullName evidence="3">Uncharacterized protein</fullName>
    </submittedName>
</protein>
<feature type="signal peptide" evidence="2">
    <location>
        <begin position="1"/>
        <end position="23"/>
    </location>
</feature>
<accession>A0AAD9FMX1</accession>
<dbReference type="Proteomes" id="UP001182556">
    <property type="component" value="Unassembled WGS sequence"/>
</dbReference>
<evidence type="ECO:0000256" key="1">
    <source>
        <dbReference type="SAM" id="MobiDB-lite"/>
    </source>
</evidence>
<evidence type="ECO:0000313" key="3">
    <source>
        <dbReference type="EMBL" id="KAK1920638.1"/>
    </source>
</evidence>
<organism evidence="3 4">
    <name type="scientific">Papiliotrema laurentii</name>
    <name type="common">Cryptococcus laurentii</name>
    <dbReference type="NCBI Taxonomy" id="5418"/>
    <lineage>
        <taxon>Eukaryota</taxon>
        <taxon>Fungi</taxon>
        <taxon>Dikarya</taxon>
        <taxon>Basidiomycota</taxon>
        <taxon>Agaricomycotina</taxon>
        <taxon>Tremellomycetes</taxon>
        <taxon>Tremellales</taxon>
        <taxon>Rhynchogastremaceae</taxon>
        <taxon>Papiliotrema</taxon>
    </lineage>
</organism>
<reference evidence="3" key="1">
    <citation type="submission" date="2023-02" db="EMBL/GenBank/DDBJ databases">
        <title>Identification and recombinant expression of a fungal hydrolase from Papiliotrema laurentii that hydrolyzes apple cutin and clears colloidal polyester polyurethane.</title>
        <authorList>
            <consortium name="DOE Joint Genome Institute"/>
            <person name="Roman V.A."/>
            <person name="Bojanowski C."/>
            <person name="Crable B.R."/>
            <person name="Wagner D.N."/>
            <person name="Hung C.S."/>
            <person name="Nadeau L.J."/>
            <person name="Schratz L."/>
            <person name="Haridas S."/>
            <person name="Pangilinan J."/>
            <person name="Lipzen A."/>
            <person name="Na H."/>
            <person name="Yan M."/>
            <person name="Ng V."/>
            <person name="Grigoriev I.V."/>
            <person name="Spatafora J.W."/>
            <person name="Barlow D."/>
            <person name="Biffinger J."/>
            <person name="Kelley-Loughnane N."/>
            <person name="Varaljay V.A."/>
            <person name="Crookes-Goodson W.J."/>
        </authorList>
    </citation>
    <scope>NUCLEOTIDE SEQUENCE</scope>
    <source>
        <strain evidence="3">5307AH</strain>
    </source>
</reference>
<gene>
    <name evidence="3" type="ORF">DB88DRAFT_548928</name>
</gene>
<keyword evidence="4" id="KW-1185">Reference proteome</keyword>
<proteinExistence type="predicted"/>